<reference evidence="2" key="1">
    <citation type="submission" date="2019-03" db="EMBL/GenBank/DDBJ databases">
        <title>Single cell metagenomics reveals metabolic interactions within the superorganism composed of flagellate Streblomastix strix and complex community of Bacteroidetes bacteria on its surface.</title>
        <authorList>
            <person name="Treitli S.C."/>
            <person name="Kolisko M."/>
            <person name="Husnik F."/>
            <person name="Keeling P."/>
            <person name="Hampl V."/>
        </authorList>
    </citation>
    <scope>NUCLEOTIDE SEQUENCE</scope>
    <source>
        <strain evidence="2">STM</strain>
    </source>
</reference>
<dbReference type="EMBL" id="SNRY01001544">
    <property type="protein sequence ID" value="KAA6330138.1"/>
    <property type="molecule type" value="Genomic_DNA"/>
</dbReference>
<evidence type="ECO:0000259" key="1">
    <source>
        <dbReference type="Pfam" id="PF03235"/>
    </source>
</evidence>
<proteinExistence type="predicted"/>
<name>A0A5J4R8S9_9ZZZZ</name>
<dbReference type="PANTHER" id="PTHR35149:SF1">
    <property type="entry name" value="DUF5655 DOMAIN-CONTAINING PROTEIN"/>
    <property type="match status" value="1"/>
</dbReference>
<gene>
    <name evidence="2" type="ORF">EZS27_021125</name>
</gene>
<dbReference type="Pfam" id="PF03235">
    <property type="entry name" value="GmrSD_N"/>
    <property type="match status" value="1"/>
</dbReference>
<organism evidence="2">
    <name type="scientific">termite gut metagenome</name>
    <dbReference type="NCBI Taxonomy" id="433724"/>
    <lineage>
        <taxon>unclassified sequences</taxon>
        <taxon>metagenomes</taxon>
        <taxon>organismal metagenomes</taxon>
    </lineage>
</organism>
<dbReference type="PANTHER" id="PTHR35149">
    <property type="entry name" value="SLL5132 PROTEIN"/>
    <property type="match status" value="1"/>
</dbReference>
<dbReference type="AlphaFoldDB" id="A0A5J4R8S9"/>
<dbReference type="InterPro" id="IPR004919">
    <property type="entry name" value="GmrSD_N"/>
</dbReference>
<feature type="domain" description="GmrSD restriction endonucleases N-terminal" evidence="1">
    <location>
        <begin position="14"/>
        <end position="242"/>
    </location>
</feature>
<accession>A0A5J4R8S9</accession>
<evidence type="ECO:0000313" key="2">
    <source>
        <dbReference type="EMBL" id="KAA6330138.1"/>
    </source>
</evidence>
<sequence length="492" mass="59064">MNNTYLKDENLLSLLSLNNMIVPEIQREYVWGKQENKSVLERFLRNIKDNCKACEKCNQVHKKRDINIGFLYSYKPSYVIVDNERYLDEFLIDGQQRFTTLFLLLAFLVVKENRIKDFLSIIRFDEEKEEINFDYKVRNLTHRFLIDFIKSLNKDINIESIEQETWYLSDYNSDVTVQAIIGALHTIAEIFNDDCRYFDYILTAVRFWHFKTEATSQGEELYITMNSRGEKLASNEEQKAQILSKEDLPTWGQKWEEWQDFFWKNRGKNPNADNGFNGFLSCIAGLECYIKDKNSENSDKDITRLLSPEKINNHYESFKYLIDYKDTFKRNHFYSDWVDKCLSEIWLIFNKNEIDWFAYKDKNKSTERNGMIFIWSWLYYLSEIKSEKRDINIIEFFRLLRFFYVRYNNFNRSVSTLKKTIDMILINGVLDTIDNEMGNETDEPEDEIDKNFRTKEETAKNKLFNNIAKSILKNILKLQIYMKIKIFLPLKK</sequence>
<protein>
    <recommendedName>
        <fullName evidence="1">GmrSD restriction endonucleases N-terminal domain-containing protein</fullName>
    </recommendedName>
</protein>
<comment type="caution">
    <text evidence="2">The sequence shown here is derived from an EMBL/GenBank/DDBJ whole genome shotgun (WGS) entry which is preliminary data.</text>
</comment>